<evidence type="ECO:0000256" key="9">
    <source>
        <dbReference type="PROSITE-ProRule" id="PRU10141"/>
    </source>
</evidence>
<dbReference type="InterPro" id="IPR000719">
    <property type="entry name" value="Prot_kinase_dom"/>
</dbReference>
<dbReference type="InterPro" id="IPR017441">
    <property type="entry name" value="Protein_kinase_ATP_BS"/>
</dbReference>
<feature type="binding site" evidence="9">
    <location>
        <position position="39"/>
    </location>
    <ligand>
        <name>ATP</name>
        <dbReference type="ChEBI" id="CHEBI:30616"/>
    </ligand>
</feature>
<keyword evidence="5 14" id="KW-0418">Kinase</keyword>
<dbReference type="RefSeq" id="WP_271190782.1">
    <property type="nucleotide sequence ID" value="NZ_CP115667.1"/>
</dbReference>
<dbReference type="Gene3D" id="3.30.10.20">
    <property type="match status" value="3"/>
</dbReference>
<feature type="domain" description="PASTA" evidence="13">
    <location>
        <begin position="373"/>
        <end position="440"/>
    </location>
</feature>
<dbReference type="InterPro" id="IPR008271">
    <property type="entry name" value="Ser/Thr_kinase_AS"/>
</dbReference>
<dbReference type="PROSITE" id="PS50011">
    <property type="entry name" value="PROTEIN_KINASE_DOM"/>
    <property type="match status" value="1"/>
</dbReference>
<evidence type="ECO:0000313" key="15">
    <source>
        <dbReference type="Proteomes" id="UP001210339"/>
    </source>
</evidence>
<evidence type="ECO:0000256" key="2">
    <source>
        <dbReference type="ARBA" id="ARBA00022527"/>
    </source>
</evidence>
<evidence type="ECO:0000259" key="13">
    <source>
        <dbReference type="PROSITE" id="PS51178"/>
    </source>
</evidence>
<dbReference type="EC" id="2.7.11.1" evidence="1"/>
<dbReference type="InterPro" id="IPR011009">
    <property type="entry name" value="Kinase-like_dom_sf"/>
</dbReference>
<keyword evidence="3" id="KW-0808">Transferase</keyword>
<evidence type="ECO:0000259" key="12">
    <source>
        <dbReference type="PROSITE" id="PS50011"/>
    </source>
</evidence>
<dbReference type="Pfam" id="PF00069">
    <property type="entry name" value="Pkinase"/>
    <property type="match status" value="1"/>
</dbReference>
<dbReference type="SMART" id="SM00220">
    <property type="entry name" value="S_TKc"/>
    <property type="match status" value="1"/>
</dbReference>
<proteinExistence type="predicted"/>
<evidence type="ECO:0000256" key="10">
    <source>
        <dbReference type="SAM" id="MobiDB-lite"/>
    </source>
</evidence>
<dbReference type="Proteomes" id="UP001210339">
    <property type="component" value="Chromosome"/>
</dbReference>
<dbReference type="NCBIfam" id="NF033483">
    <property type="entry name" value="PknB_PASTA_kin"/>
    <property type="match status" value="1"/>
</dbReference>
<feature type="transmembrane region" description="Helical" evidence="11">
    <location>
        <begin position="337"/>
        <end position="359"/>
    </location>
</feature>
<protein>
    <recommendedName>
        <fullName evidence="1">non-specific serine/threonine protein kinase</fullName>
        <ecNumber evidence="1">2.7.11.1</ecNumber>
    </recommendedName>
</protein>
<accession>A0ABY7QR33</accession>
<dbReference type="Gene3D" id="1.10.510.10">
    <property type="entry name" value="Transferase(Phosphotransferase) domain 1"/>
    <property type="match status" value="1"/>
</dbReference>
<evidence type="ECO:0000256" key="1">
    <source>
        <dbReference type="ARBA" id="ARBA00012513"/>
    </source>
</evidence>
<dbReference type="GO" id="GO:0016301">
    <property type="term" value="F:kinase activity"/>
    <property type="evidence" value="ECO:0007669"/>
    <property type="project" value="UniProtKB-KW"/>
</dbReference>
<feature type="domain" description="Protein kinase" evidence="12">
    <location>
        <begin position="10"/>
        <end position="282"/>
    </location>
</feature>
<dbReference type="InterPro" id="IPR005543">
    <property type="entry name" value="PASTA_dom"/>
</dbReference>
<comment type="catalytic activity">
    <reaction evidence="7">
        <text>L-threonyl-[protein] + ATP = O-phospho-L-threonyl-[protein] + ADP + H(+)</text>
        <dbReference type="Rhea" id="RHEA:46608"/>
        <dbReference type="Rhea" id="RHEA-COMP:11060"/>
        <dbReference type="Rhea" id="RHEA-COMP:11605"/>
        <dbReference type="ChEBI" id="CHEBI:15378"/>
        <dbReference type="ChEBI" id="CHEBI:30013"/>
        <dbReference type="ChEBI" id="CHEBI:30616"/>
        <dbReference type="ChEBI" id="CHEBI:61977"/>
        <dbReference type="ChEBI" id="CHEBI:456216"/>
        <dbReference type="EC" id="2.7.11.1"/>
    </reaction>
</comment>
<gene>
    <name evidence="14" type="primary">pknB</name>
    <name evidence="14" type="ORF">O6R05_04365</name>
</gene>
<reference evidence="14 15" key="1">
    <citation type="submission" date="2023-01" db="EMBL/GenBank/DDBJ databases">
        <authorList>
            <person name="Lee S.H."/>
            <person name="Jung H.S."/>
            <person name="Yun J.U."/>
        </authorList>
    </citation>
    <scope>NUCLEOTIDE SEQUENCE [LARGE SCALE GENOMIC DNA]</scope>
    <source>
        <strain evidence="14 15">CBA3646</strain>
    </source>
</reference>
<evidence type="ECO:0000256" key="11">
    <source>
        <dbReference type="SAM" id="Phobius"/>
    </source>
</evidence>
<dbReference type="PANTHER" id="PTHR43289">
    <property type="entry name" value="MITOGEN-ACTIVATED PROTEIN KINASE KINASE KINASE 20-RELATED"/>
    <property type="match status" value="1"/>
</dbReference>
<evidence type="ECO:0000256" key="4">
    <source>
        <dbReference type="ARBA" id="ARBA00022741"/>
    </source>
</evidence>
<keyword evidence="11" id="KW-0472">Membrane</keyword>
<keyword evidence="11" id="KW-1133">Transmembrane helix</keyword>
<dbReference type="SUPFAM" id="SSF56112">
    <property type="entry name" value="Protein kinase-like (PK-like)"/>
    <property type="match status" value="1"/>
</dbReference>
<keyword evidence="6 9" id="KW-0067">ATP-binding</keyword>
<dbReference type="PROSITE" id="PS00108">
    <property type="entry name" value="PROTEIN_KINASE_ST"/>
    <property type="match status" value="1"/>
</dbReference>
<evidence type="ECO:0000256" key="6">
    <source>
        <dbReference type="ARBA" id="ARBA00022840"/>
    </source>
</evidence>
<keyword evidence="4 9" id="KW-0547">Nucleotide-binding</keyword>
<feature type="domain" description="PASTA" evidence="13">
    <location>
        <begin position="512"/>
        <end position="576"/>
    </location>
</feature>
<organism evidence="14 15">
    <name type="scientific">Peptoniphilus equinus</name>
    <dbReference type="NCBI Taxonomy" id="3016343"/>
    <lineage>
        <taxon>Bacteria</taxon>
        <taxon>Bacillati</taxon>
        <taxon>Bacillota</taxon>
        <taxon>Tissierellia</taxon>
        <taxon>Tissierellales</taxon>
        <taxon>Peptoniphilaceae</taxon>
        <taxon>Peptoniphilus</taxon>
    </lineage>
</organism>
<comment type="catalytic activity">
    <reaction evidence="8">
        <text>L-seryl-[protein] + ATP = O-phospho-L-seryl-[protein] + ADP + H(+)</text>
        <dbReference type="Rhea" id="RHEA:17989"/>
        <dbReference type="Rhea" id="RHEA-COMP:9863"/>
        <dbReference type="Rhea" id="RHEA-COMP:11604"/>
        <dbReference type="ChEBI" id="CHEBI:15378"/>
        <dbReference type="ChEBI" id="CHEBI:29999"/>
        <dbReference type="ChEBI" id="CHEBI:30616"/>
        <dbReference type="ChEBI" id="CHEBI:83421"/>
        <dbReference type="ChEBI" id="CHEBI:456216"/>
        <dbReference type="EC" id="2.7.11.1"/>
    </reaction>
</comment>
<sequence length="664" mass="73169">MISKLLGNRYEILEKIGTGGMGDVYKAHDHKLDRIVAVKVLKAEYNDDNNFIRKFRRESLAAASISHPNIVSIYDVGTEDVDDDKVHYIVMEYIDGKTLKELIADEGHIPEKRALNFLAQMTEALRMAHNKGIIHRDIKSQNIMVTKDYIVKVTDFGIARVADNATMTATNSIMGSVHYFSPEQARGAKIDHRSDIYSLGIVLFEMLTGRVPFDADNPVSVALMQVQGNMPVPSSIVHGISAASDAIVAKMTQKDPDDRYNDVSELLKDIKSIQLGRTDPSFKTESSPDFRYAGVAAGTSAFDATDKRVVRRGNRHMEAKHVERSARNAKSTKRGKSALPSILGILCAVLLIFLIIVVVPNALKSSGDDISATDQVVKVPEIIGKTDEDAKAELEKLGLVLEVSATEENSDYDDREILDQIPKAGEQLKQGDTVKVTINRIINTVEMPNLAGKNLEQAESLLKSAGLVIGDIQNEASTEVEEDFIIRQEPEAGRDVEKGSKVVLIISKGEEEAEPEEVVNTVGINGDDAKKTLERLGFEVKITEVNSSKVDVGDVTDYNPKGVQKAGTTIELFVSKGPQTESSTDESETQDDRPSMSQVRVDIPDDDESHSLVIKRYTKDGKEYTLADYQNLTDDFVQNLDYAKSGDRIEVILDGTTVRDEVIK</sequence>
<dbReference type="EMBL" id="CP115667">
    <property type="protein sequence ID" value="WBW49250.1"/>
    <property type="molecule type" value="Genomic_DNA"/>
</dbReference>
<dbReference type="PANTHER" id="PTHR43289:SF34">
    <property type="entry name" value="SERINE_THREONINE-PROTEIN KINASE YBDM-RELATED"/>
    <property type="match status" value="1"/>
</dbReference>
<keyword evidence="2" id="KW-0723">Serine/threonine-protein kinase</keyword>
<dbReference type="Gene3D" id="3.30.200.20">
    <property type="entry name" value="Phosphorylase Kinase, domain 1"/>
    <property type="match status" value="1"/>
</dbReference>
<dbReference type="CDD" id="cd06577">
    <property type="entry name" value="PASTA_pknB"/>
    <property type="match status" value="3"/>
</dbReference>
<feature type="region of interest" description="Disordered" evidence="10">
    <location>
        <begin position="576"/>
        <end position="605"/>
    </location>
</feature>
<dbReference type="SMART" id="SM00740">
    <property type="entry name" value="PASTA"/>
    <property type="match status" value="3"/>
</dbReference>
<evidence type="ECO:0000256" key="8">
    <source>
        <dbReference type="ARBA" id="ARBA00048679"/>
    </source>
</evidence>
<name>A0ABY7QR33_9FIRM</name>
<dbReference type="CDD" id="cd14014">
    <property type="entry name" value="STKc_PknB_like"/>
    <property type="match status" value="1"/>
</dbReference>
<dbReference type="PROSITE" id="PS51178">
    <property type="entry name" value="PASTA"/>
    <property type="match status" value="3"/>
</dbReference>
<feature type="domain" description="PASTA" evidence="13">
    <location>
        <begin position="441"/>
        <end position="508"/>
    </location>
</feature>
<evidence type="ECO:0000256" key="7">
    <source>
        <dbReference type="ARBA" id="ARBA00047899"/>
    </source>
</evidence>
<keyword evidence="15" id="KW-1185">Reference proteome</keyword>
<evidence type="ECO:0000256" key="5">
    <source>
        <dbReference type="ARBA" id="ARBA00022777"/>
    </source>
</evidence>
<keyword evidence="11" id="KW-0812">Transmembrane</keyword>
<dbReference type="PROSITE" id="PS00107">
    <property type="entry name" value="PROTEIN_KINASE_ATP"/>
    <property type="match status" value="1"/>
</dbReference>
<dbReference type="Pfam" id="PF03793">
    <property type="entry name" value="PASTA"/>
    <property type="match status" value="3"/>
</dbReference>
<evidence type="ECO:0000256" key="3">
    <source>
        <dbReference type="ARBA" id="ARBA00022679"/>
    </source>
</evidence>
<evidence type="ECO:0000313" key="14">
    <source>
        <dbReference type="EMBL" id="WBW49250.1"/>
    </source>
</evidence>